<evidence type="ECO:0000313" key="2">
    <source>
        <dbReference type="Proteomes" id="UP000321230"/>
    </source>
</evidence>
<dbReference type="Proteomes" id="UP000321230">
    <property type="component" value="Unassembled WGS sequence"/>
</dbReference>
<name>A0A511B0S6_9PROT</name>
<sequence>MLPKTAAAQGWFSDTVLGAQIEGGIMASSARSSKNTSFGQLIPGRSNQPTLDQLALTWIKPVDPIGGGYGLGVNLRFLYGSDARSYVITGISDRILTGRYQVMPVYANVALHMPWLTKGGLDGQVGVFAAPMGVEALDPSVRAFYTLAYTTEYSTPFEHVGGMFQWHLNTHFDLQFGMDTGNQTSFGRGDNNHEPAGYVGLSGSNLAGGPLSFTYLFRVGPEDAIRAIGPRANSAQRFWNDLNGTWKFSDRWSVSAELNQVHDQGLRADTWSGVVWAALNVSPVLTFNARTELYRDNTGQFVTQYLGNTSYAQTLLGHPADTLSAPATTYGDLSLNAIWRPLVGHHVKLFQIRPEIRFDRSLNGTRPFGDFRNGSRVMVGGDMTLGF</sequence>
<organism evidence="1 2">
    <name type="scientific">Gluconobacter wancherniae NBRC 103581</name>
    <dbReference type="NCBI Taxonomy" id="656744"/>
    <lineage>
        <taxon>Bacteria</taxon>
        <taxon>Pseudomonadati</taxon>
        <taxon>Pseudomonadota</taxon>
        <taxon>Alphaproteobacteria</taxon>
        <taxon>Acetobacterales</taxon>
        <taxon>Acetobacteraceae</taxon>
        <taxon>Gluconobacter</taxon>
    </lineage>
</organism>
<accession>A0A511B0S6</accession>
<gene>
    <name evidence="1" type="ORF">GWA01_18260</name>
</gene>
<dbReference type="AlphaFoldDB" id="A0A511B0S6"/>
<evidence type="ECO:0000313" key="1">
    <source>
        <dbReference type="EMBL" id="GEK94056.1"/>
    </source>
</evidence>
<dbReference type="EMBL" id="BJUZ01000002">
    <property type="protein sequence ID" value="GEK94056.1"/>
    <property type="molecule type" value="Genomic_DNA"/>
</dbReference>
<reference evidence="1 2" key="1">
    <citation type="submission" date="2019-07" db="EMBL/GenBank/DDBJ databases">
        <title>Whole genome shotgun sequence of Gluconobacter wancherniae NBRC 103581.</title>
        <authorList>
            <person name="Hosoyama A."/>
            <person name="Uohara A."/>
            <person name="Ohji S."/>
            <person name="Ichikawa N."/>
        </authorList>
    </citation>
    <scope>NUCLEOTIDE SEQUENCE [LARGE SCALE GENOMIC DNA]</scope>
    <source>
        <strain evidence="1 2">NBRC 103581</strain>
    </source>
</reference>
<dbReference type="Pfam" id="PF07642">
    <property type="entry name" value="BBP2"/>
    <property type="match status" value="1"/>
</dbReference>
<comment type="caution">
    <text evidence="1">The sequence shown here is derived from an EMBL/GenBank/DDBJ whole genome shotgun (WGS) entry which is preliminary data.</text>
</comment>
<evidence type="ECO:0008006" key="3">
    <source>
        <dbReference type="Google" id="ProtNLM"/>
    </source>
</evidence>
<dbReference type="InterPro" id="IPR011486">
    <property type="entry name" value="BBP2"/>
</dbReference>
<keyword evidence="2" id="KW-1185">Reference proteome</keyword>
<protein>
    <recommendedName>
        <fullName evidence="3">Porin</fullName>
    </recommendedName>
</protein>
<proteinExistence type="predicted"/>